<reference evidence="5 6" key="1">
    <citation type="submission" date="2018-08" db="EMBL/GenBank/DDBJ databases">
        <title>A genome reference for cultivated species of the human gut microbiota.</title>
        <authorList>
            <person name="Zou Y."/>
            <person name="Xue W."/>
            <person name="Luo G."/>
        </authorList>
    </citation>
    <scope>NUCLEOTIDE SEQUENCE [LARGE SCALE GENOMIC DNA]</scope>
    <source>
        <strain evidence="5 6">AF19-1AC</strain>
    </source>
</reference>
<dbReference type="InterPro" id="IPR001670">
    <property type="entry name" value="ADH_Fe/GldA"/>
</dbReference>
<evidence type="ECO:0000313" key="6">
    <source>
        <dbReference type="Proteomes" id="UP000285159"/>
    </source>
</evidence>
<feature type="domain" description="Fe-containing alcohol dehydrogenase-like C-terminal" evidence="4">
    <location>
        <begin position="178"/>
        <end position="284"/>
    </location>
</feature>
<keyword evidence="2" id="KW-0560">Oxidoreductase</keyword>
<name>A0A412N566_9BACE</name>
<dbReference type="RefSeq" id="WP_118467881.1">
    <property type="nucleotide sequence ID" value="NZ_CABIZW010000001.1"/>
</dbReference>
<dbReference type="Pfam" id="PF25137">
    <property type="entry name" value="ADH_Fe_C"/>
    <property type="match status" value="1"/>
</dbReference>
<dbReference type="PANTHER" id="PTHR11496:SF103">
    <property type="entry name" value="DEHYDROGENASE, PUTATIVE-RELATED"/>
    <property type="match status" value="1"/>
</dbReference>
<dbReference type="PANTHER" id="PTHR11496">
    <property type="entry name" value="ALCOHOL DEHYDROGENASE"/>
    <property type="match status" value="1"/>
</dbReference>
<feature type="domain" description="Alcohol dehydrogenase iron-type/glycerol dehydrogenase GldA" evidence="3">
    <location>
        <begin position="4"/>
        <end position="167"/>
    </location>
</feature>
<dbReference type="Gene3D" id="3.40.50.1970">
    <property type="match status" value="1"/>
</dbReference>
<dbReference type="EMBL" id="QRWP01000005">
    <property type="protein sequence ID" value="RGT33774.1"/>
    <property type="molecule type" value="Genomic_DNA"/>
</dbReference>
<organism evidence="5 6">
    <name type="scientific">Bacteroides clarus</name>
    <dbReference type="NCBI Taxonomy" id="626929"/>
    <lineage>
        <taxon>Bacteria</taxon>
        <taxon>Pseudomonadati</taxon>
        <taxon>Bacteroidota</taxon>
        <taxon>Bacteroidia</taxon>
        <taxon>Bacteroidales</taxon>
        <taxon>Bacteroidaceae</taxon>
        <taxon>Bacteroides</taxon>
    </lineage>
</organism>
<dbReference type="InterPro" id="IPR039697">
    <property type="entry name" value="Alcohol_dehydrogenase_Fe"/>
</dbReference>
<dbReference type="SUPFAM" id="SSF56796">
    <property type="entry name" value="Dehydroquinate synthase-like"/>
    <property type="match status" value="1"/>
</dbReference>
<dbReference type="GO" id="GO:0017000">
    <property type="term" value="P:antibiotic biosynthetic process"/>
    <property type="evidence" value="ECO:0007669"/>
    <property type="project" value="InterPro"/>
</dbReference>
<dbReference type="CDD" id="cd08182">
    <property type="entry name" value="HEPD"/>
    <property type="match status" value="1"/>
</dbReference>
<evidence type="ECO:0000259" key="4">
    <source>
        <dbReference type="Pfam" id="PF25137"/>
    </source>
</evidence>
<dbReference type="InterPro" id="IPR056798">
    <property type="entry name" value="ADH_Fe_C"/>
</dbReference>
<dbReference type="InterPro" id="IPR035873">
    <property type="entry name" value="PhpC"/>
</dbReference>
<evidence type="ECO:0000259" key="3">
    <source>
        <dbReference type="Pfam" id="PF00465"/>
    </source>
</evidence>
<dbReference type="Proteomes" id="UP000285159">
    <property type="component" value="Unassembled WGS sequence"/>
</dbReference>
<comment type="similarity">
    <text evidence="1">Belongs to the iron-containing alcohol dehydrogenase family.</text>
</comment>
<comment type="caution">
    <text evidence="5">The sequence shown here is derived from an EMBL/GenBank/DDBJ whole genome shotgun (WGS) entry which is preliminary data.</text>
</comment>
<protein>
    <submittedName>
        <fullName evidence="5">Iron-containing alcohol dehydrogenase family protein</fullName>
    </submittedName>
</protein>
<evidence type="ECO:0000256" key="2">
    <source>
        <dbReference type="ARBA" id="ARBA00023002"/>
    </source>
</evidence>
<proteinExistence type="inferred from homology"/>
<dbReference type="AlphaFoldDB" id="A0A412N566"/>
<dbReference type="GO" id="GO:0004022">
    <property type="term" value="F:alcohol dehydrogenase (NAD+) activity"/>
    <property type="evidence" value="ECO:0007669"/>
    <property type="project" value="TreeGrafter"/>
</dbReference>
<evidence type="ECO:0000313" key="5">
    <source>
        <dbReference type="EMBL" id="RGT33774.1"/>
    </source>
</evidence>
<evidence type="ECO:0000256" key="1">
    <source>
        <dbReference type="ARBA" id="ARBA00007358"/>
    </source>
</evidence>
<dbReference type="Pfam" id="PF00465">
    <property type="entry name" value="Fe-ADH"/>
    <property type="match status" value="1"/>
</dbReference>
<dbReference type="Gene3D" id="1.20.1090.10">
    <property type="entry name" value="Dehydroquinate synthase-like - alpha domain"/>
    <property type="match status" value="1"/>
</dbReference>
<dbReference type="GO" id="GO:0046872">
    <property type="term" value="F:metal ion binding"/>
    <property type="evidence" value="ECO:0007669"/>
    <property type="project" value="InterPro"/>
</dbReference>
<dbReference type="FunFam" id="3.40.50.1970:FF:000003">
    <property type="entry name" value="Alcohol dehydrogenase, iron-containing"/>
    <property type="match status" value="1"/>
</dbReference>
<sequence>MKQQVFLGRNSIKELISILQIYSSKKIFLVRGKKSYGLCGAKAIIDEVLAVMPCQLTEFYDFEENPKMEDLERGLLLLQQCKPDIIIAIGGGSVLDMAKLLRFFYSYSGDYIGKEFTKERSLLPLIVLPTTAGTGSEATRFAVLYKDGIKYSVEHNDILPNFAIIYPLFTYTNTKYLTACTGFDALAQGIEAYWSVNATEESDEYANRAIKLLWPNLPLAVNTPTDEIRDKLSEGAYWAGCAINIAKTTAPHAFSYPFTTNYGYPHGHAVALTFPFFFKLNTSSYENLKVGIDRVKYANKVDFLQSLLEDDYLSMNEYLQNIMLTKPIRFRKDDILHILKCVNEERLANNPIYITEDIKQDLINIL</sequence>
<gene>
    <name evidence="5" type="ORF">DWX38_08325</name>
</gene>
<accession>A0A412N566</accession>